<dbReference type="GO" id="GO:0007165">
    <property type="term" value="P:signal transduction"/>
    <property type="evidence" value="ECO:0007669"/>
    <property type="project" value="InterPro"/>
</dbReference>
<evidence type="ECO:0000313" key="2">
    <source>
        <dbReference type="EMBL" id="WOO39695.1"/>
    </source>
</evidence>
<dbReference type="EMBL" id="CP136920">
    <property type="protein sequence ID" value="WOO39695.1"/>
    <property type="molecule type" value="Genomic_DNA"/>
</dbReference>
<dbReference type="GO" id="GO:0006935">
    <property type="term" value="P:chemotaxis"/>
    <property type="evidence" value="ECO:0007669"/>
    <property type="project" value="InterPro"/>
</dbReference>
<dbReference type="Proteomes" id="UP001304300">
    <property type="component" value="Chromosome"/>
</dbReference>
<dbReference type="InterPro" id="IPR002545">
    <property type="entry name" value="CheW-lke_dom"/>
</dbReference>
<dbReference type="InterPro" id="IPR039315">
    <property type="entry name" value="CheW"/>
</dbReference>
<dbReference type="GO" id="GO:0005829">
    <property type="term" value="C:cytosol"/>
    <property type="evidence" value="ECO:0007669"/>
    <property type="project" value="TreeGrafter"/>
</dbReference>
<protein>
    <submittedName>
        <fullName evidence="2">Chemotaxis protein CheW</fullName>
    </submittedName>
</protein>
<keyword evidence="3" id="KW-1185">Reference proteome</keyword>
<gene>
    <name evidence="2" type="ORF">RZN69_13815</name>
</gene>
<name>A0AAQ3L5Q2_9BACT</name>
<feature type="domain" description="CheW-like" evidence="1">
    <location>
        <begin position="1"/>
        <end position="141"/>
    </location>
</feature>
<sequence length="152" mass="16674">MLLILFQLGDKPFAIDALSIEMVVPVLPLRKIPSAPSSIAGVYEHFGQIIPVVDLCMVIDDTPARQMLSTRFLICKANGDDRLLGLLAEKVTETCEIDESELKEAGVESKDAPYLGKVFRDKSDRMVQCITPTSVLPQSVLDALNLDKVVSE</sequence>
<dbReference type="InterPro" id="IPR036061">
    <property type="entry name" value="CheW-like_dom_sf"/>
</dbReference>
<evidence type="ECO:0000313" key="3">
    <source>
        <dbReference type="Proteomes" id="UP001304300"/>
    </source>
</evidence>
<dbReference type="PANTHER" id="PTHR22617">
    <property type="entry name" value="CHEMOTAXIS SENSOR HISTIDINE KINASE-RELATED"/>
    <property type="match status" value="1"/>
</dbReference>
<reference evidence="2 3" key="1">
    <citation type="submission" date="2023-10" db="EMBL/GenBank/DDBJ databases">
        <title>Rubellicoccus peritrichatus gen. nov., sp. nov., isolated from an algae of coral reef tank.</title>
        <authorList>
            <person name="Luo J."/>
        </authorList>
    </citation>
    <scope>NUCLEOTIDE SEQUENCE [LARGE SCALE GENOMIC DNA]</scope>
    <source>
        <strain evidence="2 3">CR14</strain>
    </source>
</reference>
<dbReference type="SMART" id="SM00260">
    <property type="entry name" value="CheW"/>
    <property type="match status" value="1"/>
</dbReference>
<accession>A0AAQ3L5Q2</accession>
<evidence type="ECO:0000259" key="1">
    <source>
        <dbReference type="PROSITE" id="PS50851"/>
    </source>
</evidence>
<dbReference type="AlphaFoldDB" id="A0AAQ3L5Q2"/>
<proteinExistence type="predicted"/>
<dbReference type="Gene3D" id="2.30.30.40">
    <property type="entry name" value="SH3 Domains"/>
    <property type="match status" value="1"/>
</dbReference>
<dbReference type="Pfam" id="PF01584">
    <property type="entry name" value="CheW"/>
    <property type="match status" value="1"/>
</dbReference>
<dbReference type="PROSITE" id="PS50851">
    <property type="entry name" value="CHEW"/>
    <property type="match status" value="1"/>
</dbReference>
<dbReference type="Gene3D" id="2.40.50.180">
    <property type="entry name" value="CheA-289, Domain 4"/>
    <property type="match status" value="1"/>
</dbReference>
<dbReference type="KEGG" id="puo:RZN69_13815"/>
<dbReference type="RefSeq" id="WP_317831684.1">
    <property type="nucleotide sequence ID" value="NZ_CP136920.1"/>
</dbReference>
<dbReference type="SUPFAM" id="SSF50341">
    <property type="entry name" value="CheW-like"/>
    <property type="match status" value="1"/>
</dbReference>
<organism evidence="2 3">
    <name type="scientific">Rubellicoccus peritrichatus</name>
    <dbReference type="NCBI Taxonomy" id="3080537"/>
    <lineage>
        <taxon>Bacteria</taxon>
        <taxon>Pseudomonadati</taxon>
        <taxon>Verrucomicrobiota</taxon>
        <taxon>Opitutia</taxon>
        <taxon>Puniceicoccales</taxon>
        <taxon>Cerasicoccaceae</taxon>
        <taxon>Rubellicoccus</taxon>
    </lineage>
</organism>
<dbReference type="PANTHER" id="PTHR22617:SF43">
    <property type="entry name" value="PROTEIN PILI"/>
    <property type="match status" value="1"/>
</dbReference>